<reference evidence="1" key="1">
    <citation type="submission" date="2024-12" db="EMBL/GenBank/DDBJ databases">
        <authorList>
            <person name="Wu N."/>
        </authorList>
    </citation>
    <scope>NUCLEOTIDE SEQUENCE</scope>
    <source>
        <strain evidence="1">P15</strain>
    </source>
</reference>
<gene>
    <name evidence="1" type="ORF">ACI1P1_00345</name>
</gene>
<proteinExistence type="predicted"/>
<comment type="caution">
    <text evidence="1">The sequence shown here is derived from an EMBL/GenBank/DDBJ whole genome shotgun (WGS) entry which is preliminary data.</text>
</comment>
<protein>
    <submittedName>
        <fullName evidence="1">Cyclic-phosphate processing receiver domain-containing protein</fullName>
    </submittedName>
</protein>
<name>A0ACC7NQ33_9BACL</name>
<organism evidence="1 2">
    <name type="scientific">Paenibacillus mesotrionivorans</name>
    <dbReference type="NCBI Taxonomy" id="3160968"/>
    <lineage>
        <taxon>Bacteria</taxon>
        <taxon>Bacillati</taxon>
        <taxon>Bacillota</taxon>
        <taxon>Bacilli</taxon>
        <taxon>Bacillales</taxon>
        <taxon>Paenibacillaceae</taxon>
        <taxon>Paenibacillus</taxon>
    </lineage>
</organism>
<evidence type="ECO:0000313" key="2">
    <source>
        <dbReference type="Proteomes" id="UP001631969"/>
    </source>
</evidence>
<dbReference type="Proteomes" id="UP001631969">
    <property type="component" value="Unassembled WGS sequence"/>
</dbReference>
<keyword evidence="2" id="KW-1185">Reference proteome</keyword>
<dbReference type="EMBL" id="JBJURJ010000001">
    <property type="protein sequence ID" value="MFM9326734.1"/>
    <property type="molecule type" value="Genomic_DNA"/>
</dbReference>
<sequence>MIHVYMDDARPRPQGFTLARTGEECLLLLELEEVGLLSLDHDMGFDQMNGLELAKEMVRRSLFAREIYLHSSSMVARSQMFQVLYPYRPEGTRIHTGPVPEDVLRRIAGECG</sequence>
<evidence type="ECO:0000313" key="1">
    <source>
        <dbReference type="EMBL" id="MFM9326734.1"/>
    </source>
</evidence>
<accession>A0ACC7NQ33</accession>